<organism evidence="1 2">
    <name type="scientific">Hymenobacter lucidus</name>
    <dbReference type="NCBI Taxonomy" id="2880930"/>
    <lineage>
        <taxon>Bacteria</taxon>
        <taxon>Pseudomonadati</taxon>
        <taxon>Bacteroidota</taxon>
        <taxon>Cytophagia</taxon>
        <taxon>Cytophagales</taxon>
        <taxon>Hymenobacteraceae</taxon>
        <taxon>Hymenobacter</taxon>
    </lineage>
</organism>
<keyword evidence="2" id="KW-1185">Reference proteome</keyword>
<sequence length="103" mass="11932">MDKNLDFELWLDELQLDDYHDIYALHEAVDNGVSANGFTCYPVKESEGEFVVHKIQSDESDRKLSIVSEDAKSTFLRVLRKKYMSGLDADLWFDLQRDKQKGA</sequence>
<accession>A0ABS8AYZ0</accession>
<comment type="caution">
    <text evidence="1">The sequence shown here is derived from an EMBL/GenBank/DDBJ whole genome shotgun (WGS) entry which is preliminary data.</text>
</comment>
<evidence type="ECO:0000313" key="2">
    <source>
        <dbReference type="Proteomes" id="UP001165296"/>
    </source>
</evidence>
<reference evidence="1" key="1">
    <citation type="submission" date="2021-10" db="EMBL/GenBank/DDBJ databases">
        <authorList>
            <person name="Dean J.D."/>
            <person name="Kim M.K."/>
            <person name="Newey C.N."/>
            <person name="Stoker T.S."/>
            <person name="Thompson D.W."/>
            <person name="Grose J.H."/>
        </authorList>
    </citation>
    <scope>NUCLEOTIDE SEQUENCE</scope>
    <source>
        <strain evidence="1">BT178</strain>
    </source>
</reference>
<evidence type="ECO:0000313" key="1">
    <source>
        <dbReference type="EMBL" id="MCB2411021.1"/>
    </source>
</evidence>
<gene>
    <name evidence="1" type="ORF">LGH74_23745</name>
</gene>
<dbReference type="RefSeq" id="WP_226180477.1">
    <property type="nucleotide sequence ID" value="NZ_JAJADR010000014.1"/>
</dbReference>
<protein>
    <submittedName>
        <fullName evidence="1">Uncharacterized protein</fullName>
    </submittedName>
</protein>
<proteinExistence type="predicted"/>
<dbReference type="Proteomes" id="UP001165296">
    <property type="component" value="Unassembled WGS sequence"/>
</dbReference>
<dbReference type="EMBL" id="JAJADR010000014">
    <property type="protein sequence ID" value="MCB2411021.1"/>
    <property type="molecule type" value="Genomic_DNA"/>
</dbReference>
<name>A0ABS8AYZ0_9BACT</name>